<dbReference type="EMBL" id="CABEEZ010000016">
    <property type="protein sequence ID" value="VTR18071.1"/>
    <property type="molecule type" value="Genomic_DNA"/>
</dbReference>
<gene>
    <name evidence="1" type="ORF">NCTC12965_00522</name>
</gene>
<accession>A0A4U9TQH4</accession>
<organism evidence="1">
    <name type="scientific">Serratia fonticola</name>
    <dbReference type="NCBI Taxonomy" id="47917"/>
    <lineage>
        <taxon>Bacteria</taxon>
        <taxon>Pseudomonadati</taxon>
        <taxon>Pseudomonadota</taxon>
        <taxon>Gammaproteobacteria</taxon>
        <taxon>Enterobacterales</taxon>
        <taxon>Yersiniaceae</taxon>
        <taxon>Serratia</taxon>
    </lineage>
</organism>
<protein>
    <submittedName>
        <fullName evidence="1">Uncharacterized protein</fullName>
    </submittedName>
</protein>
<evidence type="ECO:0000313" key="1">
    <source>
        <dbReference type="EMBL" id="VTR18071.1"/>
    </source>
</evidence>
<name>A0A4U9TQH4_SERFO</name>
<proteinExistence type="predicted"/>
<dbReference type="AlphaFoldDB" id="A0A4U9TQH4"/>
<reference evidence="1" key="1">
    <citation type="submission" date="2019-05" db="EMBL/GenBank/DDBJ databases">
        <authorList>
            <consortium name="Pathogen Informatics"/>
        </authorList>
    </citation>
    <scope>NUCLEOTIDE SEQUENCE [LARGE SCALE GENOMIC DNA]</scope>
    <source>
        <strain evidence="1">NCTC12965</strain>
    </source>
</reference>
<sequence>MSENKINLQSAITTLPYLDWNATSSATLDAVAELEAARCSISLIWPLI</sequence>